<evidence type="ECO:0000256" key="1">
    <source>
        <dbReference type="SAM" id="MobiDB-lite"/>
    </source>
</evidence>
<proteinExistence type="predicted"/>
<comment type="caution">
    <text evidence="2">The sequence shown here is derived from an EMBL/GenBank/DDBJ whole genome shotgun (WGS) entry which is preliminary data.</text>
</comment>
<accession>A0A1D1UDW8</accession>
<organism evidence="2 3">
    <name type="scientific">Ramazzottius varieornatus</name>
    <name type="common">Water bear</name>
    <name type="synonym">Tardigrade</name>
    <dbReference type="NCBI Taxonomy" id="947166"/>
    <lineage>
        <taxon>Eukaryota</taxon>
        <taxon>Metazoa</taxon>
        <taxon>Ecdysozoa</taxon>
        <taxon>Tardigrada</taxon>
        <taxon>Eutardigrada</taxon>
        <taxon>Parachela</taxon>
        <taxon>Hypsibioidea</taxon>
        <taxon>Ramazzottiidae</taxon>
        <taxon>Ramazzottius</taxon>
    </lineage>
</organism>
<evidence type="ECO:0000313" key="2">
    <source>
        <dbReference type="EMBL" id="GAU87984.1"/>
    </source>
</evidence>
<dbReference type="Proteomes" id="UP000186922">
    <property type="component" value="Unassembled WGS sequence"/>
</dbReference>
<name>A0A1D1UDW8_RAMVA</name>
<sequence length="115" mass="12834">MSLPSGPVQPGEEMEQPRRVPPNAFHMPTVSFDVRRLFRGRTFGDSRGRGAERGNLMAGHPSVYRPVFRGLGSWCNRRGDFRVNRPGFGNTYVENISAGPSGLFDDDGRHDESQN</sequence>
<evidence type="ECO:0000313" key="3">
    <source>
        <dbReference type="Proteomes" id="UP000186922"/>
    </source>
</evidence>
<feature type="region of interest" description="Disordered" evidence="1">
    <location>
        <begin position="1"/>
        <end position="26"/>
    </location>
</feature>
<dbReference type="AlphaFoldDB" id="A0A1D1UDW8"/>
<reference evidence="2 3" key="1">
    <citation type="journal article" date="2016" name="Nat. Commun.">
        <title>Extremotolerant tardigrade genome and improved radiotolerance of human cultured cells by tardigrade-unique protein.</title>
        <authorList>
            <person name="Hashimoto T."/>
            <person name="Horikawa D.D."/>
            <person name="Saito Y."/>
            <person name="Kuwahara H."/>
            <person name="Kozuka-Hata H."/>
            <person name="Shin-I T."/>
            <person name="Minakuchi Y."/>
            <person name="Ohishi K."/>
            <person name="Motoyama A."/>
            <person name="Aizu T."/>
            <person name="Enomoto A."/>
            <person name="Kondo K."/>
            <person name="Tanaka S."/>
            <person name="Hara Y."/>
            <person name="Koshikawa S."/>
            <person name="Sagara H."/>
            <person name="Miura T."/>
            <person name="Yokobori S."/>
            <person name="Miyagawa K."/>
            <person name="Suzuki Y."/>
            <person name="Kubo T."/>
            <person name="Oyama M."/>
            <person name="Kohara Y."/>
            <person name="Fujiyama A."/>
            <person name="Arakawa K."/>
            <person name="Katayama T."/>
            <person name="Toyoda A."/>
            <person name="Kunieda T."/>
        </authorList>
    </citation>
    <scope>NUCLEOTIDE SEQUENCE [LARGE SCALE GENOMIC DNA]</scope>
    <source>
        <strain evidence="2 3">YOKOZUNA-1</strain>
    </source>
</reference>
<protein>
    <submittedName>
        <fullName evidence="2">Uncharacterized protein</fullName>
    </submittedName>
</protein>
<keyword evidence="3" id="KW-1185">Reference proteome</keyword>
<dbReference type="EMBL" id="BDGG01000001">
    <property type="protein sequence ID" value="GAU87984.1"/>
    <property type="molecule type" value="Genomic_DNA"/>
</dbReference>
<gene>
    <name evidence="2" type="primary">RvY_00761-1</name>
    <name evidence="2" type="synonym">RvY_00761.1</name>
    <name evidence="2" type="ORF">RvY_00761</name>
</gene>